<proteinExistence type="inferred from homology"/>
<dbReference type="Gene3D" id="2.40.30.10">
    <property type="entry name" value="Translation factors"/>
    <property type="match status" value="1"/>
</dbReference>
<dbReference type="InterPro" id="IPR000795">
    <property type="entry name" value="T_Tr_GTP-bd_dom"/>
</dbReference>
<dbReference type="GO" id="GO:0003924">
    <property type="term" value="F:GTPase activity"/>
    <property type="evidence" value="ECO:0007669"/>
    <property type="project" value="UniProtKB-UniRule"/>
</dbReference>
<dbReference type="GO" id="GO:0003746">
    <property type="term" value="F:translation elongation factor activity"/>
    <property type="evidence" value="ECO:0007669"/>
    <property type="project" value="UniProtKB-UniRule"/>
</dbReference>
<dbReference type="HAMAP" id="MF_00071">
    <property type="entry name" value="LepA"/>
    <property type="match status" value="1"/>
</dbReference>
<dbReference type="PRINTS" id="PR00315">
    <property type="entry name" value="ELONGATNFCT"/>
</dbReference>
<dbReference type="OrthoDB" id="2147781at2"/>
<comment type="subcellular location">
    <subcellularLocation>
        <location evidence="7">Cell membrane</location>
        <topology evidence="7">Peripheral membrane protein</topology>
        <orientation evidence="7">Cytoplasmic side</orientation>
    </subcellularLocation>
</comment>
<evidence type="ECO:0000256" key="1">
    <source>
        <dbReference type="ARBA" id="ARBA00005454"/>
    </source>
</evidence>
<evidence type="ECO:0000256" key="8">
    <source>
        <dbReference type="SAM" id="MobiDB-lite"/>
    </source>
</evidence>
<dbReference type="PATRIC" id="fig|1629.5.peg.293"/>
<sequence length="592" mass="66377">MPKDQKFIRNFAIIAHIDHGKSTLADRIMETTNTVSNREASDQLLDDLAVEQMHGVTVKSRTVRNYYVDPEGQEFEYNLIDTPGHVDFNYEVSRSLSATDGVLLLVDATKGVQAQTVANYRLSQDAGLTVIPIINKIDNKMADVDSTQAGLMDLDERFTPENTLRISAKTGIGIDDVLLAIRDRLPAPSGEPEAPLKGLIFDTKFDPYQGVMVQARIFDGILTKNMALNFMANDVSAQPKEIGFYTPLATETPELSAGDVGYILTGIKDPRAIQVGDTVTSKQNPTDAPFPGYQQIEPMVYAGIYPHEGEYKELKIAIEKLALNDAAFQYEPEQSEALGMGFRGGFLGIFHLQIIRERLQAEFGLDVLTTMPNSTYRVTVKNQDKPLYIENPTQFPDYNMITKVEEPYVRAKITAPDSQLNDIMRLAEGRRGVLQDLETIGDMLLITYKMPISEIAYDFFNELKSVSHGFATLSTERDDYDESDLVRLDIQIDYTPVDALTFVMHRLRVDQFAQEIVQKLTELVPRKLQQMPVQAIVEGRVISRGNIPPLRKAAASSGKTSKKQQQMRRQGQKNQIELPQSVFDAILDMSRH</sequence>
<dbReference type="PROSITE" id="PS51722">
    <property type="entry name" value="G_TR_2"/>
    <property type="match status" value="1"/>
</dbReference>
<dbReference type="Proteomes" id="UP000051992">
    <property type="component" value="Unassembled WGS sequence"/>
</dbReference>
<dbReference type="PANTHER" id="PTHR43512">
    <property type="entry name" value="TRANSLATION FACTOR GUF1-RELATED"/>
    <property type="match status" value="1"/>
</dbReference>
<evidence type="ECO:0000313" key="10">
    <source>
        <dbReference type="Proteomes" id="UP000051992"/>
    </source>
</evidence>
<protein>
    <recommendedName>
        <fullName evidence="7">Elongation factor 4</fullName>
        <shortName evidence="7">EF-4</shortName>
        <ecNumber evidence="7">3.6.5.n1</ecNumber>
    </recommendedName>
    <alternativeName>
        <fullName evidence="7">Ribosomal back-translocase LepA</fullName>
    </alternativeName>
</protein>
<evidence type="ECO:0000313" key="9">
    <source>
        <dbReference type="EMBL" id="KRN47022.1"/>
    </source>
</evidence>
<dbReference type="SUPFAM" id="SSF54980">
    <property type="entry name" value="EF-G C-terminal domain-like"/>
    <property type="match status" value="2"/>
</dbReference>
<dbReference type="InterPro" id="IPR013842">
    <property type="entry name" value="LepA_CTD"/>
</dbReference>
<dbReference type="Pfam" id="PF00679">
    <property type="entry name" value="EFG_C"/>
    <property type="match status" value="1"/>
</dbReference>
<dbReference type="NCBIfam" id="TIGR00231">
    <property type="entry name" value="small_GTP"/>
    <property type="match status" value="1"/>
</dbReference>
<dbReference type="InterPro" id="IPR000640">
    <property type="entry name" value="EFG_V-like"/>
</dbReference>
<evidence type="ECO:0000256" key="6">
    <source>
        <dbReference type="ARBA" id="ARBA00023136"/>
    </source>
</evidence>
<feature type="binding site" evidence="7">
    <location>
        <begin position="18"/>
        <end position="23"/>
    </location>
    <ligand>
        <name>GTP</name>
        <dbReference type="ChEBI" id="CHEBI:37565"/>
    </ligand>
</feature>
<reference evidence="9 10" key="1">
    <citation type="journal article" date="2015" name="Genome Announc.">
        <title>Expanding the biotechnology potential of lactobacilli through comparative genomics of 213 strains and associated genera.</title>
        <authorList>
            <person name="Sun Z."/>
            <person name="Harris H.M."/>
            <person name="McCann A."/>
            <person name="Guo C."/>
            <person name="Argimon S."/>
            <person name="Zhang W."/>
            <person name="Yang X."/>
            <person name="Jeffery I.B."/>
            <person name="Cooney J.C."/>
            <person name="Kagawa T.F."/>
            <person name="Liu W."/>
            <person name="Song Y."/>
            <person name="Salvetti E."/>
            <person name="Wrobel A."/>
            <person name="Rasinkangas P."/>
            <person name="Parkhill J."/>
            <person name="Rea M.C."/>
            <person name="O'Sullivan O."/>
            <person name="Ritari J."/>
            <person name="Douillard F.P."/>
            <person name="Paul Ross R."/>
            <person name="Yang R."/>
            <person name="Briner A.E."/>
            <person name="Felis G.E."/>
            <person name="de Vos W.M."/>
            <person name="Barrangou R."/>
            <person name="Klaenhammer T.R."/>
            <person name="Caufield P.W."/>
            <person name="Cui Y."/>
            <person name="Zhang H."/>
            <person name="O'Toole P.W."/>
        </authorList>
    </citation>
    <scope>NUCLEOTIDE SEQUENCE [LARGE SCALE GENOMIC DNA]</scope>
    <source>
        <strain evidence="9 10">DSM 20410</strain>
    </source>
</reference>
<dbReference type="SUPFAM" id="SSF52540">
    <property type="entry name" value="P-loop containing nucleoside triphosphate hydrolases"/>
    <property type="match status" value="1"/>
</dbReference>
<organism evidence="9 10">
    <name type="scientific">Weissella viridescens</name>
    <name type="common">Lactobacillus viridescens</name>
    <dbReference type="NCBI Taxonomy" id="1629"/>
    <lineage>
        <taxon>Bacteria</taxon>
        <taxon>Bacillati</taxon>
        <taxon>Bacillota</taxon>
        <taxon>Bacilli</taxon>
        <taxon>Lactobacillales</taxon>
        <taxon>Lactobacillaceae</taxon>
        <taxon>Weissella</taxon>
    </lineage>
</organism>
<dbReference type="GO" id="GO:0005525">
    <property type="term" value="F:GTP binding"/>
    <property type="evidence" value="ECO:0007669"/>
    <property type="project" value="UniProtKB-UniRule"/>
</dbReference>
<dbReference type="GO" id="GO:0045727">
    <property type="term" value="P:positive regulation of translation"/>
    <property type="evidence" value="ECO:0007669"/>
    <property type="project" value="UniProtKB-UniRule"/>
</dbReference>
<dbReference type="Gene3D" id="3.30.70.240">
    <property type="match status" value="1"/>
</dbReference>
<dbReference type="Gene3D" id="3.40.50.300">
    <property type="entry name" value="P-loop containing nucleotide triphosphate hydrolases"/>
    <property type="match status" value="1"/>
</dbReference>
<keyword evidence="6 7" id="KW-0472">Membrane</keyword>
<dbReference type="InterPro" id="IPR035647">
    <property type="entry name" value="EFG_III/V"/>
</dbReference>
<dbReference type="Gene3D" id="3.30.70.870">
    <property type="entry name" value="Elongation Factor G (Translational Gtpase), domain 3"/>
    <property type="match status" value="1"/>
</dbReference>
<dbReference type="PANTHER" id="PTHR43512:SF4">
    <property type="entry name" value="TRANSLATION FACTOR GUF1 HOMOLOG, CHLOROPLASTIC"/>
    <property type="match status" value="1"/>
</dbReference>
<evidence type="ECO:0000256" key="4">
    <source>
        <dbReference type="ARBA" id="ARBA00022917"/>
    </source>
</evidence>
<dbReference type="InterPro" id="IPR027417">
    <property type="entry name" value="P-loop_NTPase"/>
</dbReference>
<dbReference type="EMBL" id="JQBM01000001">
    <property type="protein sequence ID" value="KRN47022.1"/>
    <property type="molecule type" value="Genomic_DNA"/>
</dbReference>
<dbReference type="Gene3D" id="3.30.70.2570">
    <property type="entry name" value="Elongation factor 4, C-terminal domain"/>
    <property type="match status" value="1"/>
</dbReference>
<evidence type="ECO:0000256" key="5">
    <source>
        <dbReference type="ARBA" id="ARBA00023134"/>
    </source>
</evidence>
<keyword evidence="2 7" id="KW-0547">Nucleotide-binding</keyword>
<dbReference type="AlphaFoldDB" id="A0A0R2H3R5"/>
<keyword evidence="10" id="KW-1185">Reference proteome</keyword>
<evidence type="ECO:0000256" key="2">
    <source>
        <dbReference type="ARBA" id="ARBA00022741"/>
    </source>
</evidence>
<dbReference type="SUPFAM" id="SSF50447">
    <property type="entry name" value="Translation proteins"/>
    <property type="match status" value="1"/>
</dbReference>
<dbReference type="CDD" id="cd03709">
    <property type="entry name" value="lepA_C"/>
    <property type="match status" value="1"/>
</dbReference>
<dbReference type="Pfam" id="PF00009">
    <property type="entry name" value="GTP_EFTU"/>
    <property type="match status" value="1"/>
</dbReference>
<dbReference type="Pfam" id="PF06421">
    <property type="entry name" value="LepA_C"/>
    <property type="match status" value="1"/>
</dbReference>
<keyword evidence="7" id="KW-1003">Cell membrane</keyword>
<keyword evidence="4 7" id="KW-0648">Protein biosynthesis</keyword>
<accession>A0A0R2H3R5</accession>
<dbReference type="SMART" id="SM00838">
    <property type="entry name" value="EFG_C"/>
    <property type="match status" value="1"/>
</dbReference>
<dbReference type="GO" id="GO:0005886">
    <property type="term" value="C:plasma membrane"/>
    <property type="evidence" value="ECO:0007669"/>
    <property type="project" value="UniProtKB-SubCell"/>
</dbReference>
<dbReference type="RefSeq" id="WP_057744010.1">
    <property type="nucleotide sequence ID" value="NZ_BJLU01000003.1"/>
</dbReference>
<evidence type="ECO:0000256" key="7">
    <source>
        <dbReference type="HAMAP-Rule" id="MF_00071"/>
    </source>
</evidence>
<comment type="catalytic activity">
    <reaction evidence="7">
        <text>GTP + H2O = GDP + phosphate + H(+)</text>
        <dbReference type="Rhea" id="RHEA:19669"/>
        <dbReference type="ChEBI" id="CHEBI:15377"/>
        <dbReference type="ChEBI" id="CHEBI:15378"/>
        <dbReference type="ChEBI" id="CHEBI:37565"/>
        <dbReference type="ChEBI" id="CHEBI:43474"/>
        <dbReference type="ChEBI" id="CHEBI:58189"/>
        <dbReference type="EC" id="3.6.5.n1"/>
    </reaction>
</comment>
<name>A0A0R2H3R5_WEIVI</name>
<keyword evidence="5 7" id="KW-0342">GTP-binding</keyword>
<dbReference type="InterPro" id="IPR005225">
    <property type="entry name" value="Small_GTP-bd"/>
</dbReference>
<dbReference type="InterPro" id="IPR035654">
    <property type="entry name" value="LepA_IV"/>
</dbReference>
<dbReference type="NCBIfam" id="TIGR01393">
    <property type="entry name" value="lepA"/>
    <property type="match status" value="1"/>
</dbReference>
<dbReference type="EC" id="3.6.5.n1" evidence="7"/>
<feature type="binding site" evidence="7">
    <location>
        <begin position="135"/>
        <end position="138"/>
    </location>
    <ligand>
        <name>GTP</name>
        <dbReference type="ChEBI" id="CHEBI:37565"/>
    </ligand>
</feature>
<dbReference type="InterPro" id="IPR009000">
    <property type="entry name" value="Transl_B-barrel_sf"/>
</dbReference>
<evidence type="ECO:0000256" key="3">
    <source>
        <dbReference type="ARBA" id="ARBA00022801"/>
    </source>
</evidence>
<feature type="region of interest" description="Disordered" evidence="8">
    <location>
        <begin position="548"/>
        <end position="574"/>
    </location>
</feature>
<comment type="caution">
    <text evidence="9">The sequence shown here is derived from an EMBL/GenBank/DDBJ whole genome shotgun (WGS) entry which is preliminary data.</text>
</comment>
<comment type="function">
    <text evidence="7">Required for accurate and efficient protein synthesis under certain stress conditions. May act as a fidelity factor of the translation reaction, by catalyzing a one-codon backward translocation of tRNAs on improperly translocated ribosomes. Back-translocation proceeds from a post-translocation (POST) complex to a pre-translocation (PRE) complex, thus giving elongation factor G a second chance to translocate the tRNAs correctly. Binds to ribosomes in a GTP-dependent manner.</text>
</comment>
<gene>
    <name evidence="7" type="primary">lepA</name>
    <name evidence="9" type="ORF">IV50_GL000290</name>
</gene>
<dbReference type="GO" id="GO:0043022">
    <property type="term" value="F:ribosome binding"/>
    <property type="evidence" value="ECO:0007669"/>
    <property type="project" value="UniProtKB-UniRule"/>
</dbReference>
<dbReference type="InterPro" id="IPR006297">
    <property type="entry name" value="EF-4"/>
</dbReference>
<comment type="similarity">
    <text evidence="1 7">Belongs to the TRAFAC class translation factor GTPase superfamily. Classic translation factor GTPase family. LepA subfamily.</text>
</comment>
<dbReference type="InterPro" id="IPR038363">
    <property type="entry name" value="LepA_C_sf"/>
</dbReference>
<keyword evidence="3 7" id="KW-0378">Hydrolase</keyword>